<organism evidence="2 3">
    <name type="scientific">Kouleothrix aurantiaca</name>
    <dbReference type="NCBI Taxonomy" id="186479"/>
    <lineage>
        <taxon>Bacteria</taxon>
        <taxon>Bacillati</taxon>
        <taxon>Chloroflexota</taxon>
        <taxon>Chloroflexia</taxon>
        <taxon>Chloroflexales</taxon>
        <taxon>Roseiflexineae</taxon>
        <taxon>Roseiflexaceae</taxon>
        <taxon>Kouleothrix</taxon>
    </lineage>
</organism>
<gene>
    <name evidence="2" type="ORF">SE17_25855</name>
</gene>
<dbReference type="Proteomes" id="UP000050509">
    <property type="component" value="Unassembled WGS sequence"/>
</dbReference>
<dbReference type="EMBL" id="LJCR01001297">
    <property type="protein sequence ID" value="KPV50619.1"/>
    <property type="molecule type" value="Genomic_DNA"/>
</dbReference>
<dbReference type="InterPro" id="IPR013196">
    <property type="entry name" value="HTH_11"/>
</dbReference>
<dbReference type="PANTHER" id="PTHR34580">
    <property type="match status" value="1"/>
</dbReference>
<dbReference type="InterPro" id="IPR051534">
    <property type="entry name" value="CBASS_pafABC_assoc_protein"/>
</dbReference>
<name>A0A0P9F2B2_9CHLR</name>
<feature type="non-terminal residue" evidence="2">
    <location>
        <position position="171"/>
    </location>
</feature>
<evidence type="ECO:0000313" key="3">
    <source>
        <dbReference type="Proteomes" id="UP000050509"/>
    </source>
</evidence>
<dbReference type="SUPFAM" id="SSF46785">
    <property type="entry name" value="Winged helix' DNA-binding domain"/>
    <property type="match status" value="1"/>
</dbReference>
<proteinExistence type="predicted"/>
<protein>
    <recommendedName>
        <fullName evidence="1">Helix-turn-helix type 11 domain-containing protein</fullName>
    </recommendedName>
</protein>
<evidence type="ECO:0000259" key="1">
    <source>
        <dbReference type="Pfam" id="PF08279"/>
    </source>
</evidence>
<dbReference type="Gene3D" id="1.10.10.10">
    <property type="entry name" value="Winged helix-like DNA-binding domain superfamily/Winged helix DNA-binding domain"/>
    <property type="match status" value="1"/>
</dbReference>
<dbReference type="Pfam" id="PF08279">
    <property type="entry name" value="HTH_11"/>
    <property type="match status" value="1"/>
</dbReference>
<dbReference type="AlphaFoldDB" id="A0A0P9F2B2"/>
<reference evidence="2 3" key="1">
    <citation type="submission" date="2015-09" db="EMBL/GenBank/DDBJ databases">
        <title>Draft genome sequence of Kouleothrix aurantiaca JCM 19913.</title>
        <authorList>
            <person name="Hemp J."/>
        </authorList>
    </citation>
    <scope>NUCLEOTIDE SEQUENCE [LARGE SCALE GENOMIC DNA]</scope>
    <source>
        <strain evidence="2 3">COM-B</strain>
    </source>
</reference>
<sequence length="171" mass="18905">MNRTDRLLAIVLELQAAGHRRAEDLAATFEVGKRTIYRDIQALCEAGAPVIATPGRGYSLLEGYFLPPLRFTPDEALMLLLGGDVMAQSFDAEYQSAAEAAGRKIAGALPEHLREEVRALRESIRFVAEGASERETGQLRQLRRALVGRHSVQFRYHARSGQLAGGTWSER</sequence>
<keyword evidence="3" id="KW-1185">Reference proteome</keyword>
<comment type="caution">
    <text evidence="2">The sequence shown here is derived from an EMBL/GenBank/DDBJ whole genome shotgun (WGS) entry which is preliminary data.</text>
</comment>
<dbReference type="PANTHER" id="PTHR34580:SF1">
    <property type="entry name" value="PROTEIN PAFC"/>
    <property type="match status" value="1"/>
</dbReference>
<feature type="domain" description="Helix-turn-helix type 11" evidence="1">
    <location>
        <begin position="6"/>
        <end position="58"/>
    </location>
</feature>
<dbReference type="InterPro" id="IPR036388">
    <property type="entry name" value="WH-like_DNA-bd_sf"/>
</dbReference>
<evidence type="ECO:0000313" key="2">
    <source>
        <dbReference type="EMBL" id="KPV50619.1"/>
    </source>
</evidence>
<dbReference type="InterPro" id="IPR036390">
    <property type="entry name" value="WH_DNA-bd_sf"/>
</dbReference>
<accession>A0A0P9F2B2</accession>